<comment type="caution">
    <text evidence="7">The sequence shown here is derived from an EMBL/GenBank/DDBJ whole genome shotgun (WGS) entry which is preliminary data.</text>
</comment>
<dbReference type="GO" id="GO:0003677">
    <property type="term" value="F:DNA binding"/>
    <property type="evidence" value="ECO:0007669"/>
    <property type="project" value="UniProtKB-UniRule"/>
</dbReference>
<dbReference type="SUPFAM" id="SSF56349">
    <property type="entry name" value="DNA breaking-rejoining enzymes"/>
    <property type="match status" value="1"/>
</dbReference>
<dbReference type="EMBL" id="VFPU01000001">
    <property type="protein sequence ID" value="TQM96686.1"/>
    <property type="molecule type" value="Genomic_DNA"/>
</dbReference>
<dbReference type="InterPro" id="IPR011010">
    <property type="entry name" value="DNA_brk_join_enz"/>
</dbReference>
<evidence type="ECO:0000259" key="6">
    <source>
        <dbReference type="PROSITE" id="PS51900"/>
    </source>
</evidence>
<keyword evidence="3" id="KW-0233">DNA recombination</keyword>
<dbReference type="Gene3D" id="1.10.150.130">
    <property type="match status" value="1"/>
</dbReference>
<organism evidence="7 8">
    <name type="scientific">Ornithinimicrobium humiphilum</name>
    <dbReference type="NCBI Taxonomy" id="125288"/>
    <lineage>
        <taxon>Bacteria</taxon>
        <taxon>Bacillati</taxon>
        <taxon>Actinomycetota</taxon>
        <taxon>Actinomycetes</taxon>
        <taxon>Micrococcales</taxon>
        <taxon>Ornithinimicrobiaceae</taxon>
        <taxon>Ornithinimicrobium</taxon>
    </lineage>
</organism>
<dbReference type="GO" id="GO:0015074">
    <property type="term" value="P:DNA integration"/>
    <property type="evidence" value="ECO:0007669"/>
    <property type="project" value="UniProtKB-KW"/>
</dbReference>
<evidence type="ECO:0000256" key="1">
    <source>
        <dbReference type="ARBA" id="ARBA00022908"/>
    </source>
</evidence>
<evidence type="ECO:0000256" key="4">
    <source>
        <dbReference type="PROSITE-ProRule" id="PRU01248"/>
    </source>
</evidence>
<keyword evidence="1" id="KW-0229">DNA integration</keyword>
<name>A0A543KNM7_9MICO</name>
<proteinExistence type="predicted"/>
<dbReference type="RefSeq" id="WP_141818269.1">
    <property type="nucleotide sequence ID" value="NZ_BAAAIL010000003.1"/>
</dbReference>
<evidence type="ECO:0000313" key="8">
    <source>
        <dbReference type="Proteomes" id="UP000315133"/>
    </source>
</evidence>
<evidence type="ECO:0000256" key="2">
    <source>
        <dbReference type="ARBA" id="ARBA00023125"/>
    </source>
</evidence>
<dbReference type="PROSITE" id="PS51900">
    <property type="entry name" value="CB"/>
    <property type="match status" value="1"/>
</dbReference>
<dbReference type="PANTHER" id="PTHR30349:SF81">
    <property type="entry name" value="TYROSINE RECOMBINASE XERC"/>
    <property type="match status" value="1"/>
</dbReference>
<dbReference type="InterPro" id="IPR002104">
    <property type="entry name" value="Integrase_catalytic"/>
</dbReference>
<dbReference type="GO" id="GO:0006310">
    <property type="term" value="P:DNA recombination"/>
    <property type="evidence" value="ECO:0007669"/>
    <property type="project" value="UniProtKB-KW"/>
</dbReference>
<dbReference type="InterPro" id="IPR050090">
    <property type="entry name" value="Tyrosine_recombinase_XerCD"/>
</dbReference>
<keyword evidence="8" id="KW-1185">Reference proteome</keyword>
<feature type="domain" description="Core-binding (CB)" evidence="6">
    <location>
        <begin position="18"/>
        <end position="101"/>
    </location>
</feature>
<dbReference type="InterPro" id="IPR044068">
    <property type="entry name" value="CB"/>
</dbReference>
<dbReference type="Gene3D" id="1.10.443.10">
    <property type="entry name" value="Intergrase catalytic core"/>
    <property type="match status" value="1"/>
</dbReference>
<gene>
    <name evidence="7" type="ORF">FB476_1575</name>
</gene>
<dbReference type="OrthoDB" id="4137935at2"/>
<dbReference type="Pfam" id="PF02899">
    <property type="entry name" value="Phage_int_SAM_1"/>
    <property type="match status" value="1"/>
</dbReference>
<protein>
    <submittedName>
        <fullName evidence="7">Site-specific recombinase XerD</fullName>
    </submittedName>
</protein>
<keyword evidence="2 4" id="KW-0238">DNA-binding</keyword>
<dbReference type="Pfam" id="PF00589">
    <property type="entry name" value="Phage_integrase"/>
    <property type="match status" value="1"/>
</dbReference>
<accession>A0A543KNM7</accession>
<evidence type="ECO:0000259" key="5">
    <source>
        <dbReference type="PROSITE" id="PS51898"/>
    </source>
</evidence>
<evidence type="ECO:0000256" key="3">
    <source>
        <dbReference type="ARBA" id="ARBA00023172"/>
    </source>
</evidence>
<reference evidence="7 8" key="1">
    <citation type="submission" date="2019-06" db="EMBL/GenBank/DDBJ databases">
        <title>Sequencing the genomes of 1000 actinobacteria strains.</title>
        <authorList>
            <person name="Klenk H.-P."/>
        </authorList>
    </citation>
    <scope>NUCLEOTIDE SEQUENCE [LARGE SCALE GENOMIC DNA]</scope>
    <source>
        <strain evidence="7 8">DSM 12362</strain>
    </source>
</reference>
<dbReference type="InterPro" id="IPR004107">
    <property type="entry name" value="Integrase_SAM-like_N"/>
</dbReference>
<dbReference type="InterPro" id="IPR010998">
    <property type="entry name" value="Integrase_recombinase_N"/>
</dbReference>
<sequence>MNNFQITAALVPISTDDPSVTALRQAMAAHLARYTGQTRTHTESDLRAFLAWCTARHLDPLAAHRVHVELYVRWMQENRRYKPSTISRRLSVVIGFYRTAVIDGVLTASPADHVRRPHVPPESPTLGLSHLQFEAMLQAARASVNINDFALVTMLGLLGLRIFEACGANIQDLREEHGHRVLKVRGKGGKVVLTPRPPAVQRAIERAVDLREEGPILRNQQGGRMDRHAATRRLHHLADDAGINLPRMHPHMLRHTFVTTMLDAGVDLRDVQIAARHADPRTTMRYDRARKNLDRHPNYILAAYMASGT</sequence>
<evidence type="ECO:0000313" key="7">
    <source>
        <dbReference type="EMBL" id="TQM96686.1"/>
    </source>
</evidence>
<dbReference type="InterPro" id="IPR013762">
    <property type="entry name" value="Integrase-like_cat_sf"/>
</dbReference>
<dbReference type="PROSITE" id="PS51898">
    <property type="entry name" value="TYR_RECOMBINASE"/>
    <property type="match status" value="1"/>
</dbReference>
<dbReference type="AlphaFoldDB" id="A0A543KNM7"/>
<dbReference type="PANTHER" id="PTHR30349">
    <property type="entry name" value="PHAGE INTEGRASE-RELATED"/>
    <property type="match status" value="1"/>
</dbReference>
<dbReference type="Proteomes" id="UP000315133">
    <property type="component" value="Unassembled WGS sequence"/>
</dbReference>
<feature type="domain" description="Tyr recombinase" evidence="5">
    <location>
        <begin position="123"/>
        <end position="305"/>
    </location>
</feature>